<comment type="caution">
    <text evidence="2">The sequence shown here is derived from an EMBL/GenBank/DDBJ whole genome shotgun (WGS) entry which is preliminary data.</text>
</comment>
<dbReference type="InterPro" id="IPR013217">
    <property type="entry name" value="Methyltransf_12"/>
</dbReference>
<evidence type="ECO:0000313" key="2">
    <source>
        <dbReference type="EMBL" id="CAG8658139.1"/>
    </source>
</evidence>
<dbReference type="Pfam" id="PF08242">
    <property type="entry name" value="Methyltransf_12"/>
    <property type="match status" value="1"/>
</dbReference>
<dbReference type="OrthoDB" id="271595at2759"/>
<dbReference type="EMBL" id="CAJVPZ010014503">
    <property type="protein sequence ID" value="CAG8658139.1"/>
    <property type="molecule type" value="Genomic_DNA"/>
</dbReference>
<evidence type="ECO:0000313" key="3">
    <source>
        <dbReference type="Proteomes" id="UP000789396"/>
    </source>
</evidence>
<name>A0A9N9H4M4_9GLOM</name>
<protein>
    <submittedName>
        <fullName evidence="2">16768_t:CDS:1</fullName>
    </submittedName>
</protein>
<dbReference type="InterPro" id="IPR029063">
    <property type="entry name" value="SAM-dependent_MTases_sf"/>
</dbReference>
<proteinExistence type="predicted"/>
<dbReference type="Proteomes" id="UP000789396">
    <property type="component" value="Unassembled WGS sequence"/>
</dbReference>
<dbReference type="AlphaFoldDB" id="A0A9N9H4M4"/>
<dbReference type="Gene3D" id="3.40.50.150">
    <property type="entry name" value="Vaccinia Virus protein VP39"/>
    <property type="match status" value="1"/>
</dbReference>
<sequence length="244" mass="28233">MATSQTLNTTADRHEDHAWISVFNKLFDSEYTTLHQLAGWFDIEDSAIWEKYILDIVQGYVKEGSSIFEAGCGCGAVLDPIQKNFKNITIGGVDGSERAIQHLLRHVAINTSKENFLVGFIPDRLSAIKSEQYDVTISHSVFQYMSKENALLSVEEMLRITKPGGVVIIGDICDEEYKEETETIMKQHWGEDYQSKLQAYLYLPKSMWKCYENKCEVLVRNSLVEEYWRRESRYIVYLCKRNQD</sequence>
<evidence type="ECO:0000259" key="1">
    <source>
        <dbReference type="Pfam" id="PF08242"/>
    </source>
</evidence>
<gene>
    <name evidence="2" type="ORF">RFULGI_LOCUS8738</name>
</gene>
<reference evidence="2" key="1">
    <citation type="submission" date="2021-06" db="EMBL/GenBank/DDBJ databases">
        <authorList>
            <person name="Kallberg Y."/>
            <person name="Tangrot J."/>
            <person name="Rosling A."/>
        </authorList>
    </citation>
    <scope>NUCLEOTIDE SEQUENCE</scope>
    <source>
        <strain evidence="2">IN212</strain>
    </source>
</reference>
<dbReference type="CDD" id="cd02440">
    <property type="entry name" value="AdoMet_MTases"/>
    <property type="match status" value="1"/>
</dbReference>
<accession>A0A9N9H4M4</accession>
<keyword evidence="3" id="KW-1185">Reference proteome</keyword>
<organism evidence="2 3">
    <name type="scientific">Racocetra fulgida</name>
    <dbReference type="NCBI Taxonomy" id="60492"/>
    <lineage>
        <taxon>Eukaryota</taxon>
        <taxon>Fungi</taxon>
        <taxon>Fungi incertae sedis</taxon>
        <taxon>Mucoromycota</taxon>
        <taxon>Glomeromycotina</taxon>
        <taxon>Glomeromycetes</taxon>
        <taxon>Diversisporales</taxon>
        <taxon>Gigasporaceae</taxon>
        <taxon>Racocetra</taxon>
    </lineage>
</organism>
<dbReference type="SUPFAM" id="SSF53335">
    <property type="entry name" value="S-adenosyl-L-methionine-dependent methyltransferases"/>
    <property type="match status" value="1"/>
</dbReference>
<feature type="domain" description="Methyltransferase type 12" evidence="1">
    <location>
        <begin position="69"/>
        <end position="167"/>
    </location>
</feature>